<accession>A0A7K1GER6</accession>
<organism evidence="2 3">
    <name type="scientific">Winogradskyella ouciana</name>
    <dbReference type="NCBI Taxonomy" id="2608631"/>
    <lineage>
        <taxon>Bacteria</taxon>
        <taxon>Pseudomonadati</taxon>
        <taxon>Bacteroidota</taxon>
        <taxon>Flavobacteriia</taxon>
        <taxon>Flavobacteriales</taxon>
        <taxon>Flavobacteriaceae</taxon>
        <taxon>Winogradskyella</taxon>
    </lineage>
</organism>
<name>A0A7K1GER6_9FLAO</name>
<comment type="caution">
    <text evidence="2">The sequence shown here is derived from an EMBL/GenBank/DDBJ whole genome shotgun (WGS) entry which is preliminary data.</text>
</comment>
<keyword evidence="1" id="KW-0472">Membrane</keyword>
<evidence type="ECO:0000313" key="2">
    <source>
        <dbReference type="EMBL" id="MTE26898.1"/>
    </source>
</evidence>
<evidence type="ECO:0000313" key="3">
    <source>
        <dbReference type="Proteomes" id="UP000447545"/>
    </source>
</evidence>
<protein>
    <submittedName>
        <fullName evidence="2">Uncharacterized protein</fullName>
    </submittedName>
</protein>
<dbReference type="AlphaFoldDB" id="A0A7K1GER6"/>
<dbReference type="EMBL" id="WJYA01000005">
    <property type="protein sequence ID" value="MTE26898.1"/>
    <property type="molecule type" value="Genomic_DNA"/>
</dbReference>
<gene>
    <name evidence="2" type="ORF">F1003_08150</name>
</gene>
<reference evidence="2 3" key="1">
    <citation type="submission" date="2019-11" db="EMBL/GenBank/DDBJ databases">
        <title>Winogradskyella ouciana sp. nov., isolated from the hadal seawater of the Mariana Trench.</title>
        <authorList>
            <person name="Liu R."/>
        </authorList>
    </citation>
    <scope>NUCLEOTIDE SEQUENCE [LARGE SCALE GENOMIC DNA]</scope>
    <source>
        <strain evidence="2 3">ZXX205</strain>
    </source>
</reference>
<keyword evidence="1" id="KW-0812">Transmembrane</keyword>
<proteinExistence type="predicted"/>
<evidence type="ECO:0000256" key="1">
    <source>
        <dbReference type="SAM" id="Phobius"/>
    </source>
</evidence>
<dbReference type="Proteomes" id="UP000447545">
    <property type="component" value="Unassembled WGS sequence"/>
</dbReference>
<keyword evidence="3" id="KW-1185">Reference proteome</keyword>
<sequence>MNIVKKNKSTILLIAVMVLAALYMFFGYKDRVKHLDSENVAYTIGEITDFGWGSKSSPSFTFLFSIDGKEKKGFYNITNELATTINNSIAEEEYFGKKFLVKYSVDKPKYYEMYLDKPIPDSLYNCNGCEWGKPPF</sequence>
<dbReference type="RefSeq" id="WP_155088797.1">
    <property type="nucleotide sequence ID" value="NZ_WJYA01000005.1"/>
</dbReference>
<feature type="transmembrane region" description="Helical" evidence="1">
    <location>
        <begin position="12"/>
        <end position="28"/>
    </location>
</feature>
<keyword evidence="1" id="KW-1133">Transmembrane helix</keyword>